<dbReference type="InterPro" id="IPR036291">
    <property type="entry name" value="NAD(P)-bd_dom_sf"/>
</dbReference>
<organism evidence="6 7">
    <name type="scientific">Clunio marinus</name>
    <dbReference type="NCBI Taxonomy" id="568069"/>
    <lineage>
        <taxon>Eukaryota</taxon>
        <taxon>Metazoa</taxon>
        <taxon>Ecdysozoa</taxon>
        <taxon>Arthropoda</taxon>
        <taxon>Hexapoda</taxon>
        <taxon>Insecta</taxon>
        <taxon>Pterygota</taxon>
        <taxon>Neoptera</taxon>
        <taxon>Endopterygota</taxon>
        <taxon>Diptera</taxon>
        <taxon>Nematocera</taxon>
        <taxon>Chironomoidea</taxon>
        <taxon>Chironomidae</taxon>
        <taxon>Clunio</taxon>
    </lineage>
</organism>
<protein>
    <submittedName>
        <fullName evidence="6">CLUMA_CG000181, isoform A</fullName>
    </submittedName>
</protein>
<proteinExistence type="inferred from homology"/>
<evidence type="ECO:0000313" key="6">
    <source>
        <dbReference type="EMBL" id="CRK86576.1"/>
    </source>
</evidence>
<reference evidence="6 7" key="1">
    <citation type="submission" date="2015-04" db="EMBL/GenBank/DDBJ databases">
        <authorList>
            <person name="Syromyatnikov M.Y."/>
            <person name="Popov V.N."/>
        </authorList>
    </citation>
    <scope>NUCLEOTIDE SEQUENCE [LARGE SCALE GENOMIC DNA]</scope>
</reference>
<dbReference type="FunFam" id="3.40.50.720:FF:000137">
    <property type="entry name" value="Hydroxysteroid (17-beta) dehydrogenase 3"/>
    <property type="match status" value="1"/>
</dbReference>
<dbReference type="PIRSF" id="PIRSF000126">
    <property type="entry name" value="11-beta-HSD1"/>
    <property type="match status" value="1"/>
</dbReference>
<dbReference type="OrthoDB" id="5545019at2759"/>
<evidence type="ECO:0000313" key="7">
    <source>
        <dbReference type="Proteomes" id="UP000183832"/>
    </source>
</evidence>
<dbReference type="Proteomes" id="UP000183832">
    <property type="component" value="Unassembled WGS sequence"/>
</dbReference>
<dbReference type="InterPro" id="IPR020904">
    <property type="entry name" value="Sc_DH/Rdtase_CS"/>
</dbReference>
<dbReference type="Pfam" id="PF00106">
    <property type="entry name" value="adh_short"/>
    <property type="match status" value="1"/>
</dbReference>
<dbReference type="AlphaFoldDB" id="A0A1J1HF19"/>
<dbReference type="GO" id="GO:0005739">
    <property type="term" value="C:mitochondrion"/>
    <property type="evidence" value="ECO:0007669"/>
    <property type="project" value="UniProtKB-SubCell"/>
</dbReference>
<evidence type="ECO:0000256" key="4">
    <source>
        <dbReference type="ARBA" id="ARBA00023128"/>
    </source>
</evidence>
<comment type="similarity">
    <text evidence="5">Belongs to the short-chain dehydrogenases/reductases (SDR) family. 17-beta-HSD 3 subfamily.</text>
</comment>
<dbReference type="SUPFAM" id="SSF51735">
    <property type="entry name" value="NAD(P)-binding Rossmann-fold domains"/>
    <property type="match status" value="1"/>
</dbReference>
<evidence type="ECO:0000256" key="5">
    <source>
        <dbReference type="ARBA" id="ARBA00038261"/>
    </source>
</evidence>
<name>A0A1J1HF19_9DIPT</name>
<dbReference type="PROSITE" id="PS00061">
    <property type="entry name" value="ADH_SHORT"/>
    <property type="match status" value="1"/>
</dbReference>
<dbReference type="PANTHER" id="PTHR44889:SF1">
    <property type="entry name" value="INACTIVE HYDROXYSTEROID DEHYDROGENASE-LIKE PROTEIN 1"/>
    <property type="match status" value="1"/>
</dbReference>
<evidence type="ECO:0000256" key="1">
    <source>
        <dbReference type="ARBA" id="ARBA00004173"/>
    </source>
</evidence>
<dbReference type="STRING" id="568069.A0A1J1HF19"/>
<dbReference type="GO" id="GO:0016491">
    <property type="term" value="F:oxidoreductase activity"/>
    <property type="evidence" value="ECO:0007669"/>
    <property type="project" value="UniProtKB-KW"/>
</dbReference>
<dbReference type="PRINTS" id="PR00081">
    <property type="entry name" value="GDHRDH"/>
</dbReference>
<evidence type="ECO:0000256" key="2">
    <source>
        <dbReference type="ARBA" id="ARBA00022857"/>
    </source>
</evidence>
<keyword evidence="3" id="KW-0560">Oxidoreductase</keyword>
<dbReference type="InterPro" id="IPR002347">
    <property type="entry name" value="SDR_fam"/>
</dbReference>
<keyword evidence="4" id="KW-0496">Mitochondrion</keyword>
<comment type="subcellular location">
    <subcellularLocation>
        <location evidence="1">Mitochondrion</location>
    </subcellularLocation>
</comment>
<dbReference type="PANTHER" id="PTHR44889">
    <property type="entry name" value="INACTIVE HYDROXYSTEROID DEHYDROGENASE-LIKE PROTEIN 1"/>
    <property type="match status" value="1"/>
</dbReference>
<accession>A0A1J1HF19</accession>
<sequence>MEFLLRTIFDYGLTLIGFWALFCWSIDNFRSVIQIIKSILMPYFQPYENKTLAEKYGKWAVITGSTDGIGREYAKELAAQGMNIVLVSRTESKLVEVAKDIESTYSVKTKYIIADFGNGKEIYDDIRQQLHLLDVGILVNNVGRMYDFPDELDNISENLLWQIININVAAVTMMSRIIIPQMKVNKRGIIVNISSGSELQPVPLMTVYASTKVYVKNFTLALSKELEGYNVQVQLVTPLFVQTKMNNYSTTVMKGNILVPDVKSYTKSAVFTLGRSFKTTGYWSHGLQYGTMKLIPEYIRTLFSFSMNKKFRQEYYNQQKNAAVE</sequence>
<dbReference type="PRINTS" id="PR00080">
    <property type="entry name" value="SDRFAMILY"/>
</dbReference>
<dbReference type="EMBL" id="CVRI01000001">
    <property type="protein sequence ID" value="CRK86576.1"/>
    <property type="molecule type" value="Genomic_DNA"/>
</dbReference>
<dbReference type="CDD" id="cd05356">
    <property type="entry name" value="17beta-HSD1_like_SDR_c"/>
    <property type="match status" value="1"/>
</dbReference>
<keyword evidence="2" id="KW-0521">NADP</keyword>
<keyword evidence="7" id="KW-1185">Reference proteome</keyword>
<dbReference type="Gene3D" id="3.40.50.720">
    <property type="entry name" value="NAD(P)-binding Rossmann-like Domain"/>
    <property type="match status" value="1"/>
</dbReference>
<gene>
    <name evidence="6" type="ORF">CLUMA_CG000181</name>
</gene>
<evidence type="ECO:0000256" key="3">
    <source>
        <dbReference type="ARBA" id="ARBA00023002"/>
    </source>
</evidence>
<dbReference type="InterPro" id="IPR052149">
    <property type="entry name" value="17-beta-HSD3-like"/>
</dbReference>